<evidence type="ECO:0000313" key="2">
    <source>
        <dbReference type="Proteomes" id="UP001165960"/>
    </source>
</evidence>
<evidence type="ECO:0000313" key="1">
    <source>
        <dbReference type="EMBL" id="KAJ9081988.1"/>
    </source>
</evidence>
<proteinExistence type="predicted"/>
<protein>
    <submittedName>
        <fullName evidence="1">Uncharacterized protein</fullName>
    </submittedName>
</protein>
<gene>
    <name evidence="1" type="ORF">DSO57_1008945</name>
</gene>
<sequence>MNQLRRLLQKTPKATQSKDNSHAGINQASPQDFSDISQFMREFLRHLIIQCYWILKLNVAFLITLAAHETTIRERLQTLSQFTETMEHSFCKSILQEIHHTGLSLEILLELHGKRFGHHDASCLEPWICPGLVMPGPEELQILLAKLSPVPLTVQKNQLLGFFRLEEHANLFQASPFAGLDGLGLPVIQSLALTLIP</sequence>
<accession>A0ACC2U5A4</accession>
<comment type="caution">
    <text evidence="1">The sequence shown here is derived from an EMBL/GenBank/DDBJ whole genome shotgun (WGS) entry which is preliminary data.</text>
</comment>
<organism evidence="1 2">
    <name type="scientific">Entomophthora muscae</name>
    <dbReference type="NCBI Taxonomy" id="34485"/>
    <lineage>
        <taxon>Eukaryota</taxon>
        <taxon>Fungi</taxon>
        <taxon>Fungi incertae sedis</taxon>
        <taxon>Zoopagomycota</taxon>
        <taxon>Entomophthoromycotina</taxon>
        <taxon>Entomophthoromycetes</taxon>
        <taxon>Entomophthorales</taxon>
        <taxon>Entomophthoraceae</taxon>
        <taxon>Entomophthora</taxon>
    </lineage>
</organism>
<reference evidence="1" key="1">
    <citation type="submission" date="2022-04" db="EMBL/GenBank/DDBJ databases">
        <title>Genome of the entomopathogenic fungus Entomophthora muscae.</title>
        <authorList>
            <person name="Elya C."/>
            <person name="Lovett B.R."/>
            <person name="Lee E."/>
            <person name="Macias A.M."/>
            <person name="Hajek A.E."/>
            <person name="De Bivort B.L."/>
            <person name="Kasson M.T."/>
            <person name="De Fine Licht H.H."/>
            <person name="Stajich J.E."/>
        </authorList>
    </citation>
    <scope>NUCLEOTIDE SEQUENCE</scope>
    <source>
        <strain evidence="1">Berkeley</strain>
    </source>
</reference>
<dbReference type="EMBL" id="QTSX02001448">
    <property type="protein sequence ID" value="KAJ9081988.1"/>
    <property type="molecule type" value="Genomic_DNA"/>
</dbReference>
<name>A0ACC2U5A4_9FUNG</name>
<dbReference type="Proteomes" id="UP001165960">
    <property type="component" value="Unassembled WGS sequence"/>
</dbReference>
<keyword evidence="2" id="KW-1185">Reference proteome</keyword>